<dbReference type="Proteomes" id="UP001054889">
    <property type="component" value="Unassembled WGS sequence"/>
</dbReference>
<dbReference type="Pfam" id="PF20241">
    <property type="entry name" value="DUF6598"/>
    <property type="match status" value="1"/>
</dbReference>
<comment type="caution">
    <text evidence="2">The sequence shown here is derived from an EMBL/GenBank/DDBJ whole genome shotgun (WGS) entry which is preliminary data.</text>
</comment>
<organism evidence="2 3">
    <name type="scientific">Eleusine coracana subsp. coracana</name>
    <dbReference type="NCBI Taxonomy" id="191504"/>
    <lineage>
        <taxon>Eukaryota</taxon>
        <taxon>Viridiplantae</taxon>
        <taxon>Streptophyta</taxon>
        <taxon>Embryophyta</taxon>
        <taxon>Tracheophyta</taxon>
        <taxon>Spermatophyta</taxon>
        <taxon>Magnoliopsida</taxon>
        <taxon>Liliopsida</taxon>
        <taxon>Poales</taxon>
        <taxon>Poaceae</taxon>
        <taxon>PACMAD clade</taxon>
        <taxon>Chloridoideae</taxon>
        <taxon>Cynodonteae</taxon>
        <taxon>Eleusininae</taxon>
        <taxon>Eleusine</taxon>
    </lineage>
</organism>
<dbReference type="EMBL" id="BQKI01000005">
    <property type="protein sequence ID" value="GJM94385.1"/>
    <property type="molecule type" value="Genomic_DNA"/>
</dbReference>
<proteinExistence type="predicted"/>
<reference evidence="2" key="1">
    <citation type="journal article" date="2018" name="DNA Res.">
        <title>Multiple hybrid de novo genome assembly of finger millet, an orphan allotetraploid crop.</title>
        <authorList>
            <person name="Hatakeyama M."/>
            <person name="Aluri S."/>
            <person name="Balachadran M.T."/>
            <person name="Sivarajan S.R."/>
            <person name="Patrignani A."/>
            <person name="Gruter S."/>
            <person name="Poveda L."/>
            <person name="Shimizu-Inatsugi R."/>
            <person name="Baeten J."/>
            <person name="Francoijs K.J."/>
            <person name="Nataraja K.N."/>
            <person name="Reddy Y.A.N."/>
            <person name="Phadnis S."/>
            <person name="Ravikumar R.L."/>
            <person name="Schlapbach R."/>
            <person name="Sreeman S.M."/>
            <person name="Shimizu K.K."/>
        </authorList>
    </citation>
    <scope>NUCLEOTIDE SEQUENCE</scope>
</reference>
<feature type="domain" description="DUF6598" evidence="1">
    <location>
        <begin position="145"/>
        <end position="325"/>
    </location>
</feature>
<accession>A0AAV5C8G6</accession>
<evidence type="ECO:0000259" key="1">
    <source>
        <dbReference type="Pfam" id="PF20241"/>
    </source>
</evidence>
<name>A0AAV5C8G6_ELECO</name>
<keyword evidence="3" id="KW-1185">Reference proteome</keyword>
<reference evidence="2" key="2">
    <citation type="submission" date="2021-12" db="EMBL/GenBank/DDBJ databases">
        <title>Resequencing data analysis of finger millet.</title>
        <authorList>
            <person name="Hatakeyama M."/>
            <person name="Aluri S."/>
            <person name="Balachadran M.T."/>
            <person name="Sivarajan S.R."/>
            <person name="Poveda L."/>
            <person name="Shimizu-Inatsugi R."/>
            <person name="Schlapbach R."/>
            <person name="Sreeman S.M."/>
            <person name="Shimizu K.K."/>
        </authorList>
    </citation>
    <scope>NUCLEOTIDE SEQUENCE</scope>
</reference>
<gene>
    <name evidence="2" type="primary">ga11025</name>
    <name evidence="2" type="ORF">PR202_ga11025</name>
</gene>
<dbReference type="AlphaFoldDB" id="A0AAV5C8G6"/>
<evidence type="ECO:0000313" key="2">
    <source>
        <dbReference type="EMBL" id="GJM94385.1"/>
    </source>
</evidence>
<dbReference type="PANTHER" id="PTHR33065">
    <property type="entry name" value="OS07G0486400 PROTEIN"/>
    <property type="match status" value="1"/>
</dbReference>
<dbReference type="InterPro" id="IPR046533">
    <property type="entry name" value="DUF6598"/>
</dbReference>
<dbReference type="PANTHER" id="PTHR33065:SF177">
    <property type="entry name" value="OS08G0141000 PROTEIN"/>
    <property type="match status" value="1"/>
</dbReference>
<protein>
    <recommendedName>
        <fullName evidence="1">DUF6598 domain-containing protein</fullName>
    </recommendedName>
</protein>
<evidence type="ECO:0000313" key="3">
    <source>
        <dbReference type="Proteomes" id="UP001054889"/>
    </source>
</evidence>
<sequence>MIHGLKPNWKRGRVAYFPSTQVSIYRRERLSIRGQELDLGCLSNQSAAAAMEIETETAVLGHRIDRPLQPVADLSSRALTPAEEMRKAYYAAQGKEVEVRRMMEEDDDDDDDEEMVRDYYAFKASRFRESWEAQCFGYYGFFEDTSPIRAVVMLDPVTFEVDLKVKGTTEAEDKHLSFLAVPFRSSATLPSWSLKRGYTSKLSTLEFALGLLDFSLEATITVRVTHGSWPNGYRAQFAARTASIDHEEIILLDSRDNEVPIAGDGWITLSRRVASVEVDGKLKVAVKALLGDDTVVTKERFFSPKKAGKSVGTLNVGFCRMDVTVAWSLVSSPV</sequence>